<dbReference type="GO" id="GO:0005634">
    <property type="term" value="C:nucleus"/>
    <property type="evidence" value="ECO:0007669"/>
    <property type="project" value="TreeGrafter"/>
</dbReference>
<dbReference type="AlphaFoldDB" id="A0A814AKV6"/>
<evidence type="ECO:0000313" key="4">
    <source>
        <dbReference type="Proteomes" id="UP000663854"/>
    </source>
</evidence>
<evidence type="ECO:0000313" key="2">
    <source>
        <dbReference type="EMBL" id="CAF0913366.1"/>
    </source>
</evidence>
<evidence type="ECO:0000313" key="5">
    <source>
        <dbReference type="Proteomes" id="UP000663870"/>
    </source>
</evidence>
<feature type="compositionally biased region" description="Polar residues" evidence="1">
    <location>
        <begin position="282"/>
        <end position="301"/>
    </location>
</feature>
<dbReference type="GO" id="GO:2000779">
    <property type="term" value="P:regulation of double-strand break repair"/>
    <property type="evidence" value="ECO:0007669"/>
    <property type="project" value="TreeGrafter"/>
</dbReference>
<feature type="compositionally biased region" description="Basic and acidic residues" evidence="1">
    <location>
        <begin position="313"/>
        <end position="355"/>
    </location>
</feature>
<protein>
    <recommendedName>
        <fullName evidence="6">SAP domain-containing protein</fullName>
    </recommendedName>
</protein>
<name>A0A814AKV6_9BILA</name>
<feature type="compositionally biased region" description="Basic residues" evidence="1">
    <location>
        <begin position="240"/>
        <end position="255"/>
    </location>
</feature>
<dbReference type="PANTHER" id="PTHR13468:SF1">
    <property type="entry name" value="PROTEIN DEK"/>
    <property type="match status" value="1"/>
</dbReference>
<accession>A0A814AKV6</accession>
<organism evidence="2 4">
    <name type="scientific">Rotaria sordida</name>
    <dbReference type="NCBI Taxonomy" id="392033"/>
    <lineage>
        <taxon>Eukaryota</taxon>
        <taxon>Metazoa</taxon>
        <taxon>Spiralia</taxon>
        <taxon>Gnathifera</taxon>
        <taxon>Rotifera</taxon>
        <taxon>Eurotatoria</taxon>
        <taxon>Bdelloidea</taxon>
        <taxon>Philodinida</taxon>
        <taxon>Philodinidae</taxon>
        <taxon>Rotaria</taxon>
    </lineage>
</organism>
<feature type="compositionally biased region" description="Polar residues" evidence="1">
    <location>
        <begin position="356"/>
        <end position="366"/>
    </location>
</feature>
<feature type="compositionally biased region" description="Basic and acidic residues" evidence="1">
    <location>
        <begin position="52"/>
        <end position="77"/>
    </location>
</feature>
<feature type="compositionally biased region" description="Basic and acidic residues" evidence="1">
    <location>
        <begin position="17"/>
        <end position="40"/>
    </location>
</feature>
<keyword evidence="5" id="KW-1185">Reference proteome</keyword>
<dbReference type="EMBL" id="CAJNOH010000156">
    <property type="protein sequence ID" value="CAF0913366.1"/>
    <property type="molecule type" value="Genomic_DNA"/>
</dbReference>
<feature type="region of interest" description="Disordered" evidence="1">
    <location>
        <begin position="1"/>
        <end position="77"/>
    </location>
</feature>
<dbReference type="EMBL" id="CAJNOL010000780">
    <property type="protein sequence ID" value="CAF1197260.1"/>
    <property type="molecule type" value="Genomic_DNA"/>
</dbReference>
<feature type="region of interest" description="Disordered" evidence="1">
    <location>
        <begin position="239"/>
        <end position="366"/>
    </location>
</feature>
<sequence>MTSASDLNINKETSTNEEEKTTIEETKEKSSAEINTKNEDETAVVVSSEEADVSKDDEQKNIEKLENGNEKEKHDISSISESELKENELDAQSFFEQSMVVNGKRSRKPTLRLEISESLPTKKELSIPKGHGKPLGEIEYINYQITHASTDALSRMRNICFGRRGNKANIRKNLREFKGFEFRHNSDEYQKHFNNLIKLKKDQLKSISNILGLPATGRNIDHAERILKFLIEPIDEGKRIPGKKSTIRTMKKRSTNSKESIDTDQEIKIENNKDEHDLDYVNTPSKKPSNKRLSNDQISTNTKRKKRASAISESKENHETNIATDEHKHNGEEIVKMNENDITDSKSIEKSDQNEAKTNNTSQDVI</sequence>
<feature type="compositionally biased region" description="Basic and acidic residues" evidence="1">
    <location>
        <begin position="259"/>
        <end position="279"/>
    </location>
</feature>
<gene>
    <name evidence="3" type="ORF">JXQ802_LOCUS24216</name>
    <name evidence="2" type="ORF">PYM288_LOCUS10140</name>
</gene>
<proteinExistence type="predicted"/>
<dbReference type="GO" id="GO:0003677">
    <property type="term" value="F:DNA binding"/>
    <property type="evidence" value="ECO:0007669"/>
    <property type="project" value="InterPro"/>
</dbReference>
<evidence type="ECO:0000256" key="1">
    <source>
        <dbReference type="SAM" id="MobiDB-lite"/>
    </source>
</evidence>
<dbReference type="PANTHER" id="PTHR13468">
    <property type="entry name" value="DEK PROTEIN"/>
    <property type="match status" value="1"/>
</dbReference>
<comment type="caution">
    <text evidence="2">The sequence shown here is derived from an EMBL/GenBank/DDBJ whole genome shotgun (WGS) entry which is preliminary data.</text>
</comment>
<dbReference type="GO" id="GO:0006325">
    <property type="term" value="P:chromatin organization"/>
    <property type="evidence" value="ECO:0007669"/>
    <property type="project" value="InterPro"/>
</dbReference>
<dbReference type="GO" id="GO:0042393">
    <property type="term" value="F:histone binding"/>
    <property type="evidence" value="ECO:0007669"/>
    <property type="project" value="TreeGrafter"/>
</dbReference>
<evidence type="ECO:0000313" key="3">
    <source>
        <dbReference type="EMBL" id="CAF1197260.1"/>
    </source>
</evidence>
<dbReference type="InterPro" id="IPR044198">
    <property type="entry name" value="DEK"/>
</dbReference>
<dbReference type="Proteomes" id="UP000663870">
    <property type="component" value="Unassembled WGS sequence"/>
</dbReference>
<evidence type="ECO:0008006" key="6">
    <source>
        <dbReference type="Google" id="ProtNLM"/>
    </source>
</evidence>
<reference evidence="2" key="1">
    <citation type="submission" date="2021-02" db="EMBL/GenBank/DDBJ databases">
        <authorList>
            <person name="Nowell W R."/>
        </authorList>
    </citation>
    <scope>NUCLEOTIDE SEQUENCE</scope>
</reference>
<dbReference type="Proteomes" id="UP000663854">
    <property type="component" value="Unassembled WGS sequence"/>
</dbReference>